<feature type="compositionally biased region" description="Low complexity" evidence="1">
    <location>
        <begin position="95"/>
        <end position="121"/>
    </location>
</feature>
<name>A0A8T0Z0K0_9STRA</name>
<protein>
    <submittedName>
        <fullName evidence="2">Uncharacterized protein</fullName>
    </submittedName>
</protein>
<dbReference type="Proteomes" id="UP000735874">
    <property type="component" value="Unassembled WGS sequence"/>
</dbReference>
<dbReference type="EMBL" id="RCMG01000376">
    <property type="protein sequence ID" value="KAG2855459.1"/>
    <property type="molecule type" value="Genomic_DNA"/>
</dbReference>
<feature type="compositionally biased region" description="Low complexity" evidence="1">
    <location>
        <begin position="145"/>
        <end position="156"/>
    </location>
</feature>
<comment type="caution">
    <text evidence="2">The sequence shown here is derived from an EMBL/GenBank/DDBJ whole genome shotgun (WGS) entry which is preliminary data.</text>
</comment>
<gene>
    <name evidence="2" type="ORF">PC113_g12432</name>
</gene>
<evidence type="ECO:0000313" key="2">
    <source>
        <dbReference type="EMBL" id="KAG2855459.1"/>
    </source>
</evidence>
<reference evidence="2" key="1">
    <citation type="submission" date="2018-10" db="EMBL/GenBank/DDBJ databases">
        <title>Effector identification in a new, highly contiguous assembly of the strawberry crown rot pathogen Phytophthora cactorum.</title>
        <authorList>
            <person name="Armitage A.D."/>
            <person name="Nellist C.F."/>
            <person name="Bates H."/>
            <person name="Vickerstaff R.J."/>
            <person name="Harrison R.J."/>
        </authorList>
    </citation>
    <scope>NUCLEOTIDE SEQUENCE</scope>
    <source>
        <strain evidence="2">15-7</strain>
    </source>
</reference>
<evidence type="ECO:0000256" key="1">
    <source>
        <dbReference type="SAM" id="MobiDB-lite"/>
    </source>
</evidence>
<feature type="region of interest" description="Disordered" evidence="1">
    <location>
        <begin position="91"/>
        <end position="124"/>
    </location>
</feature>
<feature type="region of interest" description="Disordered" evidence="1">
    <location>
        <begin position="145"/>
        <end position="208"/>
    </location>
</feature>
<organism evidence="2 3">
    <name type="scientific">Phytophthora cactorum</name>
    <dbReference type="NCBI Taxonomy" id="29920"/>
    <lineage>
        <taxon>Eukaryota</taxon>
        <taxon>Sar</taxon>
        <taxon>Stramenopiles</taxon>
        <taxon>Oomycota</taxon>
        <taxon>Peronosporomycetes</taxon>
        <taxon>Peronosporales</taxon>
        <taxon>Peronosporaceae</taxon>
        <taxon>Phytophthora</taxon>
    </lineage>
</organism>
<feature type="compositionally biased region" description="Polar residues" evidence="1">
    <location>
        <begin position="177"/>
        <end position="193"/>
    </location>
</feature>
<proteinExistence type="predicted"/>
<accession>A0A8T0Z0K0</accession>
<evidence type="ECO:0000313" key="3">
    <source>
        <dbReference type="Proteomes" id="UP000735874"/>
    </source>
</evidence>
<dbReference type="VEuPathDB" id="FungiDB:PC110_g2503"/>
<sequence>MVARRPRAASDGACLCRWEHGSERNTVGLTPAPNCSVWTSDTADTRCSLWWPCVPTDSTPTRWRRHYEWSPEEAEVAEARAVPIADLVEPPDVPQAPAQQQMPYAPQVQQHAPPVPTQHQARFASSAPVLHQVQYAQQAPVQPQVPYAQQAPGQPQNLPQVASQPPSGPGQVHVTPLVQQPSNSSGLSGYTQVSTSAGPTNNGGTANGMVSQGYGLPLQSVGVQSSSLPAGLGAVPGMLNPPIHVQPNASGIGYGGSTISSQPVRCVPPSEVACQPQECSNGFPTASQ</sequence>
<feature type="compositionally biased region" description="Low complexity" evidence="1">
    <location>
        <begin position="194"/>
        <end position="208"/>
    </location>
</feature>
<dbReference type="AlphaFoldDB" id="A0A8T0Z0K0"/>